<protein>
    <submittedName>
        <fullName evidence="1">Uncharacterized protein</fullName>
    </submittedName>
</protein>
<organism evidence="1 2">
    <name type="scientific">Boeremia exigua</name>
    <dbReference type="NCBI Taxonomy" id="749465"/>
    <lineage>
        <taxon>Eukaryota</taxon>
        <taxon>Fungi</taxon>
        <taxon>Dikarya</taxon>
        <taxon>Ascomycota</taxon>
        <taxon>Pezizomycotina</taxon>
        <taxon>Dothideomycetes</taxon>
        <taxon>Pleosporomycetidae</taxon>
        <taxon>Pleosporales</taxon>
        <taxon>Pleosporineae</taxon>
        <taxon>Didymellaceae</taxon>
        <taxon>Boeremia</taxon>
    </lineage>
</organism>
<evidence type="ECO:0000313" key="1">
    <source>
        <dbReference type="EMBL" id="KAJ8115317.1"/>
    </source>
</evidence>
<dbReference type="Proteomes" id="UP001153331">
    <property type="component" value="Unassembled WGS sequence"/>
</dbReference>
<evidence type="ECO:0000313" key="2">
    <source>
        <dbReference type="Proteomes" id="UP001153331"/>
    </source>
</evidence>
<comment type="caution">
    <text evidence="1">The sequence shown here is derived from an EMBL/GenBank/DDBJ whole genome shotgun (WGS) entry which is preliminary data.</text>
</comment>
<proteinExistence type="predicted"/>
<accession>A0ACC2IJP3</accession>
<gene>
    <name evidence="1" type="ORF">OPT61_g3006</name>
</gene>
<keyword evidence="2" id="KW-1185">Reference proteome</keyword>
<name>A0ACC2IJP3_9PLEO</name>
<sequence>MTQQLAPEPFGWGGWKGSTLPGQLAGDLGAAAVSATLISPVLTAIDRAVVENAARPGQNPLGQALKTNILCSFRHPRRFFGTKPFFIIWTLYAATYTTANTVETTARHLTKRADELLVQSVTFLSTITVNVPLGVWKDVRFVQMFGRPSTPIAAQTEGAKVAPPPVQRSRFPRTVAATFLVRDAITIFGAVNLPPMIASSLPEETFSNPMLKMATMQLLVPVFSQVFATPIHLLGLDMYSHPNSGARMSRIRQNLGATTLVRCARIIPAFGVGLIANTGLRDYFHEKAGFVKGAA</sequence>
<reference evidence="1" key="1">
    <citation type="submission" date="2022-11" db="EMBL/GenBank/DDBJ databases">
        <title>Genome Sequence of Boeremia exigua.</title>
        <authorList>
            <person name="Buettner E."/>
        </authorList>
    </citation>
    <scope>NUCLEOTIDE SEQUENCE</scope>
    <source>
        <strain evidence="1">CU02</strain>
    </source>
</reference>
<dbReference type="EMBL" id="JAPHNI010000146">
    <property type="protein sequence ID" value="KAJ8115317.1"/>
    <property type="molecule type" value="Genomic_DNA"/>
</dbReference>